<protein>
    <recommendedName>
        <fullName evidence="3">VAN3-binding protein-like auxin canalisation domain-containing protein</fullName>
    </recommendedName>
</protein>
<evidence type="ECO:0000313" key="2">
    <source>
        <dbReference type="EMBL" id="KCW79273.1"/>
    </source>
</evidence>
<gene>
    <name evidence="2" type="ORF">EUGRSUZ_C00693</name>
</gene>
<keyword evidence="1" id="KW-0732">Signal</keyword>
<sequence length="71" mass="7686">MMWILILSTLSMAVARTSLMSLCISPLEHAFETASGRAAALASSWMDPSRVRSAANLLVTERMQMKPCAGD</sequence>
<organism evidence="2">
    <name type="scientific">Eucalyptus grandis</name>
    <name type="common">Flooded gum</name>
    <dbReference type="NCBI Taxonomy" id="71139"/>
    <lineage>
        <taxon>Eukaryota</taxon>
        <taxon>Viridiplantae</taxon>
        <taxon>Streptophyta</taxon>
        <taxon>Embryophyta</taxon>
        <taxon>Tracheophyta</taxon>
        <taxon>Spermatophyta</taxon>
        <taxon>Magnoliopsida</taxon>
        <taxon>eudicotyledons</taxon>
        <taxon>Gunneridae</taxon>
        <taxon>Pentapetalae</taxon>
        <taxon>rosids</taxon>
        <taxon>malvids</taxon>
        <taxon>Myrtales</taxon>
        <taxon>Myrtaceae</taxon>
        <taxon>Myrtoideae</taxon>
        <taxon>Eucalypteae</taxon>
        <taxon>Eucalyptus</taxon>
    </lineage>
</organism>
<reference evidence="2" key="1">
    <citation type="submission" date="2013-07" db="EMBL/GenBank/DDBJ databases">
        <title>The genome of Eucalyptus grandis.</title>
        <authorList>
            <person name="Schmutz J."/>
            <person name="Hayes R."/>
            <person name="Myburg A."/>
            <person name="Tuskan G."/>
            <person name="Grattapaglia D."/>
            <person name="Rokhsar D.S."/>
        </authorList>
    </citation>
    <scope>NUCLEOTIDE SEQUENCE</scope>
    <source>
        <tissue evidence="2">Leaf extractions</tissue>
    </source>
</reference>
<dbReference type="EMBL" id="KK198755">
    <property type="protein sequence ID" value="KCW79273.1"/>
    <property type="molecule type" value="Genomic_DNA"/>
</dbReference>
<name>A0A059CLB5_EUCGR</name>
<proteinExistence type="predicted"/>
<accession>A0A059CLB5</accession>
<dbReference type="Gramene" id="KCW79273">
    <property type="protein sequence ID" value="KCW79273"/>
    <property type="gene ID" value="EUGRSUZ_C00693"/>
</dbReference>
<dbReference type="InParanoid" id="A0A059CLB5"/>
<evidence type="ECO:0008006" key="3">
    <source>
        <dbReference type="Google" id="ProtNLM"/>
    </source>
</evidence>
<feature type="chain" id="PRO_5012972079" description="VAN3-binding protein-like auxin canalisation domain-containing protein" evidence="1">
    <location>
        <begin position="16"/>
        <end position="71"/>
    </location>
</feature>
<dbReference type="AlphaFoldDB" id="A0A059CLB5"/>
<feature type="signal peptide" evidence="1">
    <location>
        <begin position="1"/>
        <end position="15"/>
    </location>
</feature>
<evidence type="ECO:0000256" key="1">
    <source>
        <dbReference type="SAM" id="SignalP"/>
    </source>
</evidence>